<protein>
    <recommendedName>
        <fullName evidence="4">Ribosome biogenesis protein SLX9</fullName>
    </recommendedName>
</protein>
<evidence type="ECO:0000313" key="2">
    <source>
        <dbReference type="EMBL" id="RVX67636.1"/>
    </source>
</evidence>
<evidence type="ECO:0000313" key="3">
    <source>
        <dbReference type="Proteomes" id="UP000288859"/>
    </source>
</evidence>
<comment type="caution">
    <text evidence="2">The sequence shown here is derived from an EMBL/GenBank/DDBJ whole genome shotgun (WGS) entry which is preliminary data.</text>
</comment>
<sequence length="116" mass="12561">MKSSGKLASDNATASTKVIKSSQCLVCRRVAKQQSEMNGKVKRGILVTSKKTNAPQATSGRDTAINPGPTPAAQPKLSSKQRAKARKDRDGLQALLNRTTQTRSQPSLSFMDMMKR</sequence>
<dbReference type="Proteomes" id="UP000288859">
    <property type="component" value="Unassembled WGS sequence"/>
</dbReference>
<gene>
    <name evidence="2" type="ORF">B0A52_08165</name>
</gene>
<name>A0A438MV95_EXOME</name>
<dbReference type="AlphaFoldDB" id="A0A438MV95"/>
<proteinExistence type="predicted"/>
<dbReference type="VEuPathDB" id="FungiDB:PV10_04922"/>
<reference evidence="2 3" key="1">
    <citation type="submission" date="2017-03" db="EMBL/GenBank/DDBJ databases">
        <title>Genomes of endolithic fungi from Antarctica.</title>
        <authorList>
            <person name="Coleine C."/>
            <person name="Masonjones S."/>
            <person name="Stajich J.E."/>
        </authorList>
    </citation>
    <scope>NUCLEOTIDE SEQUENCE [LARGE SCALE GENOMIC DNA]</scope>
    <source>
        <strain evidence="2 3">CCFEE 6314</strain>
    </source>
</reference>
<dbReference type="OrthoDB" id="438080at2759"/>
<accession>A0A438MV95</accession>
<evidence type="ECO:0000256" key="1">
    <source>
        <dbReference type="SAM" id="MobiDB-lite"/>
    </source>
</evidence>
<feature type="region of interest" description="Disordered" evidence="1">
    <location>
        <begin position="33"/>
        <end position="116"/>
    </location>
</feature>
<dbReference type="EMBL" id="NAJM01000046">
    <property type="protein sequence ID" value="RVX67636.1"/>
    <property type="molecule type" value="Genomic_DNA"/>
</dbReference>
<evidence type="ECO:0008006" key="4">
    <source>
        <dbReference type="Google" id="ProtNLM"/>
    </source>
</evidence>
<organism evidence="2 3">
    <name type="scientific">Exophiala mesophila</name>
    <name type="common">Black yeast-like fungus</name>
    <dbReference type="NCBI Taxonomy" id="212818"/>
    <lineage>
        <taxon>Eukaryota</taxon>
        <taxon>Fungi</taxon>
        <taxon>Dikarya</taxon>
        <taxon>Ascomycota</taxon>
        <taxon>Pezizomycotina</taxon>
        <taxon>Eurotiomycetes</taxon>
        <taxon>Chaetothyriomycetidae</taxon>
        <taxon>Chaetothyriales</taxon>
        <taxon>Herpotrichiellaceae</taxon>
        <taxon>Exophiala</taxon>
    </lineage>
</organism>
<feature type="compositionally biased region" description="Polar residues" evidence="1">
    <location>
        <begin position="96"/>
        <end position="108"/>
    </location>
</feature>
<feature type="compositionally biased region" description="Polar residues" evidence="1">
    <location>
        <begin position="49"/>
        <end position="61"/>
    </location>
</feature>